<gene>
    <name evidence="8" type="ORF">LAESUDRAFT_648791</name>
</gene>
<comment type="function">
    <text evidence="6">Required for exosome-dependent processing of pre-rRNA and small nucleolar RNA (snRNA) precursors. Involved in processing of 35S pre-rRNA at the A0, A1 and A2 sites.</text>
</comment>
<dbReference type="GeneID" id="63821164"/>
<keyword evidence="9" id="KW-1185">Reference proteome</keyword>
<keyword evidence="4 6" id="KW-0694">RNA-binding</keyword>
<feature type="compositionally biased region" description="Basic residues" evidence="7">
    <location>
        <begin position="278"/>
        <end position="297"/>
    </location>
</feature>
<evidence type="ECO:0000256" key="3">
    <source>
        <dbReference type="ARBA" id="ARBA00022552"/>
    </source>
</evidence>
<evidence type="ECO:0000256" key="7">
    <source>
        <dbReference type="SAM" id="MobiDB-lite"/>
    </source>
</evidence>
<name>A0A165F7Z5_9APHY</name>
<feature type="compositionally biased region" description="Basic and acidic residues" evidence="7">
    <location>
        <begin position="238"/>
        <end position="247"/>
    </location>
</feature>
<dbReference type="Pfam" id="PF04000">
    <property type="entry name" value="Sas10_Utp3"/>
    <property type="match status" value="1"/>
</dbReference>
<dbReference type="InterPro" id="IPR011082">
    <property type="entry name" value="Exosome-assoc_fac/DNA_repair"/>
</dbReference>
<dbReference type="Proteomes" id="UP000076871">
    <property type="component" value="Unassembled WGS sequence"/>
</dbReference>
<dbReference type="InterPro" id="IPR007146">
    <property type="entry name" value="Sas10/Utp3/C1D"/>
</dbReference>
<dbReference type="GO" id="GO:0010468">
    <property type="term" value="P:regulation of gene expression"/>
    <property type="evidence" value="ECO:0007669"/>
    <property type="project" value="TreeGrafter"/>
</dbReference>
<dbReference type="RefSeq" id="XP_040766305.1">
    <property type="nucleotide sequence ID" value="XM_040904134.1"/>
</dbReference>
<keyword evidence="5 6" id="KW-0539">Nucleus</keyword>
<sequence>MDSDQLHTKVTLLNDALDDLEAKLEPLLAQSLPETVVGLERIQQAKLQVALPYLVYDLIFIYLKTKGVEPKTHPVVEELARIRQYFDKIKDAENPAKRTTEVDKAAANRFIKHAIAQVKAQRPPGDNEGPSHIRFDDSGIASVPVKVTSKMIARAQYEKELAEMGSEEEDDLQIIDDAEGATNEIAEVTPPSIGKGKARAVDETESTTSAPGRKRRRPQVDPFAGYGDAPNGATQSEDTSKRSKTSRDQSTSDVEMANTTPQDSGRSTPLSASEQAKKERKAAKRARQRVKKRPSKT</sequence>
<comment type="similarity">
    <text evidence="2 6">Belongs to the C1D family.</text>
</comment>
<dbReference type="STRING" id="1314785.A0A165F7Z5"/>
<evidence type="ECO:0000313" key="9">
    <source>
        <dbReference type="Proteomes" id="UP000076871"/>
    </source>
</evidence>
<accession>A0A165F7Z5</accession>
<dbReference type="InParanoid" id="A0A165F7Z5"/>
<comment type="subcellular location">
    <subcellularLocation>
        <location evidence="1 6">Nucleus</location>
    </subcellularLocation>
</comment>
<feature type="compositionally biased region" description="Polar residues" evidence="7">
    <location>
        <begin position="248"/>
        <end position="270"/>
    </location>
</feature>
<dbReference type="OrthoDB" id="1421013at2759"/>
<reference evidence="8 9" key="1">
    <citation type="journal article" date="2016" name="Mol. Biol. Evol.">
        <title>Comparative Genomics of Early-Diverging Mushroom-Forming Fungi Provides Insights into the Origins of Lignocellulose Decay Capabilities.</title>
        <authorList>
            <person name="Nagy L.G."/>
            <person name="Riley R."/>
            <person name="Tritt A."/>
            <person name="Adam C."/>
            <person name="Daum C."/>
            <person name="Floudas D."/>
            <person name="Sun H."/>
            <person name="Yadav J.S."/>
            <person name="Pangilinan J."/>
            <person name="Larsson K.H."/>
            <person name="Matsuura K."/>
            <person name="Barry K."/>
            <person name="Labutti K."/>
            <person name="Kuo R."/>
            <person name="Ohm R.A."/>
            <person name="Bhattacharya S.S."/>
            <person name="Shirouzu T."/>
            <person name="Yoshinaga Y."/>
            <person name="Martin F.M."/>
            <person name="Grigoriev I.V."/>
            <person name="Hibbett D.S."/>
        </authorList>
    </citation>
    <scope>NUCLEOTIDE SEQUENCE [LARGE SCALE GENOMIC DNA]</scope>
    <source>
        <strain evidence="8 9">93-53</strain>
    </source>
</reference>
<feature type="region of interest" description="Disordered" evidence="7">
    <location>
        <begin position="182"/>
        <end position="297"/>
    </location>
</feature>
<dbReference type="AlphaFoldDB" id="A0A165F7Z5"/>
<evidence type="ECO:0000256" key="5">
    <source>
        <dbReference type="ARBA" id="ARBA00023242"/>
    </source>
</evidence>
<dbReference type="PANTHER" id="PTHR15341">
    <property type="entry name" value="SUN-COR STEROID HORMONE RECEPTOR CO-REPRESSOR"/>
    <property type="match status" value="1"/>
</dbReference>
<proteinExistence type="inferred from homology"/>
<dbReference type="GO" id="GO:0003677">
    <property type="term" value="F:DNA binding"/>
    <property type="evidence" value="ECO:0007669"/>
    <property type="project" value="TreeGrafter"/>
</dbReference>
<dbReference type="GO" id="GO:0003723">
    <property type="term" value="F:RNA binding"/>
    <property type="evidence" value="ECO:0007669"/>
    <property type="project" value="UniProtKB-UniRule"/>
</dbReference>
<dbReference type="EMBL" id="KV427614">
    <property type="protein sequence ID" value="KZT08565.1"/>
    <property type="molecule type" value="Genomic_DNA"/>
</dbReference>
<evidence type="ECO:0000256" key="6">
    <source>
        <dbReference type="RuleBase" id="RU368003"/>
    </source>
</evidence>
<evidence type="ECO:0000256" key="1">
    <source>
        <dbReference type="ARBA" id="ARBA00004123"/>
    </source>
</evidence>
<protein>
    <recommendedName>
        <fullName evidence="6">Exosome complex protein</fullName>
    </recommendedName>
</protein>
<evidence type="ECO:0000313" key="8">
    <source>
        <dbReference type="EMBL" id="KZT08565.1"/>
    </source>
</evidence>
<dbReference type="GO" id="GO:0000460">
    <property type="term" value="P:maturation of 5.8S rRNA"/>
    <property type="evidence" value="ECO:0007669"/>
    <property type="project" value="TreeGrafter"/>
</dbReference>
<dbReference type="PANTHER" id="PTHR15341:SF3">
    <property type="entry name" value="NUCLEAR NUCLEIC ACID-BINDING PROTEIN C1D"/>
    <property type="match status" value="1"/>
</dbReference>
<dbReference type="GO" id="GO:0000178">
    <property type="term" value="C:exosome (RNase complex)"/>
    <property type="evidence" value="ECO:0007669"/>
    <property type="project" value="TreeGrafter"/>
</dbReference>
<evidence type="ECO:0000256" key="4">
    <source>
        <dbReference type="ARBA" id="ARBA00022884"/>
    </source>
</evidence>
<organism evidence="8 9">
    <name type="scientific">Laetiporus sulphureus 93-53</name>
    <dbReference type="NCBI Taxonomy" id="1314785"/>
    <lineage>
        <taxon>Eukaryota</taxon>
        <taxon>Fungi</taxon>
        <taxon>Dikarya</taxon>
        <taxon>Basidiomycota</taxon>
        <taxon>Agaricomycotina</taxon>
        <taxon>Agaricomycetes</taxon>
        <taxon>Polyporales</taxon>
        <taxon>Laetiporus</taxon>
    </lineage>
</organism>
<keyword evidence="3 6" id="KW-0698">rRNA processing</keyword>
<evidence type="ECO:0000256" key="2">
    <source>
        <dbReference type="ARBA" id="ARBA00009154"/>
    </source>
</evidence>
<dbReference type="GO" id="GO:0005730">
    <property type="term" value="C:nucleolus"/>
    <property type="evidence" value="ECO:0007669"/>
    <property type="project" value="TreeGrafter"/>
</dbReference>